<dbReference type="PROSITE" id="PS00584">
    <property type="entry name" value="PFKB_KINASES_2"/>
    <property type="match status" value="1"/>
</dbReference>
<keyword evidence="2" id="KW-0808">Transferase</keyword>
<evidence type="ECO:0000256" key="3">
    <source>
        <dbReference type="ARBA" id="ARBA00022741"/>
    </source>
</evidence>
<proteinExistence type="inferred from homology"/>
<gene>
    <name evidence="7" type="ORF">AT746_10995</name>
</gene>
<organism evidence="7 8">
    <name type="scientific">Lacimicrobium alkaliphilum</name>
    <dbReference type="NCBI Taxonomy" id="1526571"/>
    <lineage>
        <taxon>Bacteria</taxon>
        <taxon>Pseudomonadati</taxon>
        <taxon>Pseudomonadota</taxon>
        <taxon>Gammaproteobacteria</taxon>
        <taxon>Alteromonadales</taxon>
        <taxon>Alteromonadaceae</taxon>
        <taxon>Lacimicrobium</taxon>
    </lineage>
</organism>
<accession>A0A0U3B593</accession>
<dbReference type="InterPro" id="IPR050306">
    <property type="entry name" value="PfkB_Carbo_kinase"/>
</dbReference>
<reference evidence="7 8" key="1">
    <citation type="submission" date="2015-12" db="EMBL/GenBank/DDBJ databases">
        <title>Complete genome of Lacimicrobium alkaliphilum KCTC 32984.</title>
        <authorList>
            <person name="Kim S.-G."/>
            <person name="Lee Y.-J."/>
        </authorList>
    </citation>
    <scope>NUCLEOTIDE SEQUENCE [LARGE SCALE GENOMIC DNA]</scope>
    <source>
        <strain evidence="7 8">YelD216</strain>
    </source>
</reference>
<keyword evidence="4 7" id="KW-0418">Kinase</keyword>
<evidence type="ECO:0000313" key="8">
    <source>
        <dbReference type="Proteomes" id="UP000068447"/>
    </source>
</evidence>
<evidence type="ECO:0000313" key="7">
    <source>
        <dbReference type="EMBL" id="ALS98745.1"/>
    </source>
</evidence>
<comment type="similarity">
    <text evidence="1">Belongs to the carbohydrate kinase PfkB family.</text>
</comment>
<dbReference type="GO" id="GO:0005524">
    <property type="term" value="F:ATP binding"/>
    <property type="evidence" value="ECO:0007669"/>
    <property type="project" value="UniProtKB-KW"/>
</dbReference>
<keyword evidence="8" id="KW-1185">Reference proteome</keyword>
<dbReference type="STRING" id="1526571.AT746_10995"/>
<protein>
    <submittedName>
        <fullName evidence="7">Carbohydrate kinase</fullName>
    </submittedName>
</protein>
<dbReference type="PANTHER" id="PTHR43085:SF1">
    <property type="entry name" value="PSEUDOURIDINE KINASE-RELATED"/>
    <property type="match status" value="1"/>
</dbReference>
<dbReference type="InterPro" id="IPR011611">
    <property type="entry name" value="PfkB_dom"/>
</dbReference>
<keyword evidence="3" id="KW-0547">Nucleotide-binding</keyword>
<evidence type="ECO:0000259" key="6">
    <source>
        <dbReference type="Pfam" id="PF00294"/>
    </source>
</evidence>
<dbReference type="SUPFAM" id="SSF53613">
    <property type="entry name" value="Ribokinase-like"/>
    <property type="match status" value="1"/>
</dbReference>
<dbReference type="CDD" id="cd01167">
    <property type="entry name" value="bac_FRK"/>
    <property type="match status" value="1"/>
</dbReference>
<feature type="domain" description="Carbohydrate kinase PfkB" evidence="6">
    <location>
        <begin position="1"/>
        <end position="305"/>
    </location>
</feature>
<evidence type="ECO:0000256" key="1">
    <source>
        <dbReference type="ARBA" id="ARBA00010688"/>
    </source>
</evidence>
<dbReference type="Gene3D" id="3.40.1190.20">
    <property type="match status" value="1"/>
</dbReference>
<sequence length="323" mass="35093">MKTVICFGEALIDFLHTDEQQQGPLTLPGYRQYPGGAPANAAVAVARLGGRAKFAGQVGGDAFGDFLEQALKAYQVDTSLLLRHASAPTALAFVMLDQHKERSFSFYRNNTADLLFDPKHIDAHWFTDKPIVHFCSNCLTTEFAAEATQALVSKARTAGSCLSFDVNLRHNLWPEGQADKAQINDLVRQSEIVKFSRDELNYLAGENTQQYLNDCLVDHCRLILVTDGGGPVRMITRAGERKITPPATEVVDTTAGGDAFIGGLLYRLSQSDEPLTEQPLAKLEQAVYFASCCGAIAVSRPGAFTALADSTEAEALMMGERQG</sequence>
<dbReference type="RefSeq" id="WP_062480261.1">
    <property type="nucleotide sequence ID" value="NZ_CP013650.1"/>
</dbReference>
<dbReference type="OrthoDB" id="9779730at2"/>
<dbReference type="KEGG" id="lal:AT746_10995"/>
<evidence type="ECO:0000256" key="2">
    <source>
        <dbReference type="ARBA" id="ARBA00022679"/>
    </source>
</evidence>
<dbReference type="Proteomes" id="UP000068447">
    <property type="component" value="Chromosome"/>
</dbReference>
<dbReference type="Pfam" id="PF00294">
    <property type="entry name" value="PfkB"/>
    <property type="match status" value="1"/>
</dbReference>
<dbReference type="GO" id="GO:0016301">
    <property type="term" value="F:kinase activity"/>
    <property type="evidence" value="ECO:0007669"/>
    <property type="project" value="UniProtKB-KW"/>
</dbReference>
<evidence type="ECO:0000256" key="4">
    <source>
        <dbReference type="ARBA" id="ARBA00022777"/>
    </source>
</evidence>
<dbReference type="InterPro" id="IPR029056">
    <property type="entry name" value="Ribokinase-like"/>
</dbReference>
<name>A0A0U3B593_9ALTE</name>
<evidence type="ECO:0000256" key="5">
    <source>
        <dbReference type="ARBA" id="ARBA00022840"/>
    </source>
</evidence>
<keyword evidence="5" id="KW-0067">ATP-binding</keyword>
<dbReference type="EMBL" id="CP013650">
    <property type="protein sequence ID" value="ALS98745.1"/>
    <property type="molecule type" value="Genomic_DNA"/>
</dbReference>
<dbReference type="AlphaFoldDB" id="A0A0U3B593"/>
<dbReference type="PANTHER" id="PTHR43085">
    <property type="entry name" value="HEXOKINASE FAMILY MEMBER"/>
    <property type="match status" value="1"/>
</dbReference>
<dbReference type="InterPro" id="IPR002173">
    <property type="entry name" value="Carboh/pur_kinase_PfkB_CS"/>
</dbReference>